<organism evidence="2 3">
    <name type="scientific">Raphanus sativus</name>
    <name type="common">Radish</name>
    <name type="synonym">Raphanus raphanistrum var. sativus</name>
    <dbReference type="NCBI Taxonomy" id="3726"/>
    <lineage>
        <taxon>Eukaryota</taxon>
        <taxon>Viridiplantae</taxon>
        <taxon>Streptophyta</taxon>
        <taxon>Embryophyta</taxon>
        <taxon>Tracheophyta</taxon>
        <taxon>Spermatophyta</taxon>
        <taxon>Magnoliopsida</taxon>
        <taxon>eudicotyledons</taxon>
        <taxon>Gunneridae</taxon>
        <taxon>Pentapetalae</taxon>
        <taxon>rosids</taxon>
        <taxon>malvids</taxon>
        <taxon>Brassicales</taxon>
        <taxon>Brassicaceae</taxon>
        <taxon>Brassiceae</taxon>
        <taxon>Raphanus</taxon>
    </lineage>
</organism>
<evidence type="ECO:0000313" key="2">
    <source>
        <dbReference type="Proteomes" id="UP000504610"/>
    </source>
</evidence>
<evidence type="ECO:0000256" key="1">
    <source>
        <dbReference type="SAM" id="MobiDB-lite"/>
    </source>
</evidence>
<protein>
    <submittedName>
        <fullName evidence="3">Cold-regulated protein 28 isoform X1</fullName>
    </submittedName>
</protein>
<evidence type="ECO:0000313" key="3">
    <source>
        <dbReference type="RefSeq" id="XP_018447500.1"/>
    </source>
</evidence>
<dbReference type="GO" id="GO:0042752">
    <property type="term" value="P:regulation of circadian rhythm"/>
    <property type="evidence" value="ECO:0007669"/>
    <property type="project" value="InterPro"/>
</dbReference>
<dbReference type="PANTHER" id="PTHR33676:SF17">
    <property type="entry name" value="COLD-REGULATED PROTEIN 28"/>
    <property type="match status" value="1"/>
</dbReference>
<feature type="compositionally biased region" description="Polar residues" evidence="1">
    <location>
        <begin position="166"/>
        <end position="177"/>
    </location>
</feature>
<feature type="compositionally biased region" description="Polar residues" evidence="1">
    <location>
        <begin position="204"/>
        <end position="214"/>
    </location>
</feature>
<proteinExistence type="predicted"/>
<reference evidence="2" key="1">
    <citation type="journal article" date="2019" name="Database">
        <title>The radish genome database (RadishGD): an integrated information resource for radish genomics.</title>
        <authorList>
            <person name="Yu H.J."/>
            <person name="Baek S."/>
            <person name="Lee Y.J."/>
            <person name="Cho A."/>
            <person name="Mun J.H."/>
        </authorList>
    </citation>
    <scope>NUCLEOTIDE SEQUENCE [LARGE SCALE GENOMIC DNA]</scope>
    <source>
        <strain evidence="2">cv. WK10039</strain>
    </source>
</reference>
<feature type="region of interest" description="Disordered" evidence="1">
    <location>
        <begin position="1"/>
        <end position="40"/>
    </location>
</feature>
<feature type="region of interest" description="Disordered" evidence="1">
    <location>
        <begin position="149"/>
        <end position="214"/>
    </location>
</feature>
<dbReference type="InterPro" id="IPR044678">
    <property type="entry name" value="COR27/28"/>
</dbReference>
<dbReference type="OrthoDB" id="1104553at2759"/>
<dbReference type="GO" id="GO:0009409">
    <property type="term" value="P:response to cold"/>
    <property type="evidence" value="ECO:0007669"/>
    <property type="project" value="InterPro"/>
</dbReference>
<dbReference type="AlphaFoldDB" id="A0A6J0KHX7"/>
<dbReference type="GeneID" id="108819011"/>
<feature type="compositionally biased region" description="Basic and acidic residues" evidence="1">
    <location>
        <begin position="149"/>
        <end position="162"/>
    </location>
</feature>
<keyword evidence="2" id="KW-1185">Reference proteome</keyword>
<name>A0A6J0KHX7_RAPSA</name>
<sequence length="214" mass="23660">MENEYEVNSVSLEMMDRDAVESSAAESQSESSSLSNSLESGLMVEISRGGDADSKKLDECGGWTNEKHNSYIGSLEKTFVRQLYSLLGRGGETQPLNRTRGVQYKLTDQFTVLQNGYRQKLSFGNKRAHMGTAVQGNLLCNDQIRSSGDKGFARTSMRDSSGHEYQAQTTAEASGQNFREEEVAEEKGCNSEASRKRRRGANFDDSSLNDQVVP</sequence>
<dbReference type="KEGG" id="rsz:108819011"/>
<reference evidence="3" key="2">
    <citation type="submission" date="2025-08" db="UniProtKB">
        <authorList>
            <consortium name="RefSeq"/>
        </authorList>
    </citation>
    <scope>IDENTIFICATION</scope>
    <source>
        <tissue evidence="3">Leaf</tissue>
    </source>
</reference>
<feature type="compositionally biased region" description="Polar residues" evidence="1">
    <location>
        <begin position="1"/>
        <end position="11"/>
    </location>
</feature>
<feature type="compositionally biased region" description="Low complexity" evidence="1">
    <location>
        <begin position="21"/>
        <end position="40"/>
    </location>
</feature>
<gene>
    <name evidence="3" type="primary">LOC108819011</name>
</gene>
<dbReference type="PANTHER" id="PTHR33676">
    <property type="entry name" value="COLD REGULATED PROTEIN 27"/>
    <property type="match status" value="1"/>
</dbReference>
<dbReference type="Proteomes" id="UP000504610">
    <property type="component" value="Chromosome 2"/>
</dbReference>
<dbReference type="RefSeq" id="XP_018447500.1">
    <property type="nucleotide sequence ID" value="XM_018591998.2"/>
</dbReference>
<feature type="compositionally biased region" description="Basic and acidic residues" evidence="1">
    <location>
        <begin position="178"/>
        <end position="189"/>
    </location>
</feature>
<accession>A0A6J0KHX7</accession>